<keyword evidence="2" id="KW-1133">Transmembrane helix</keyword>
<dbReference type="Pfam" id="PF00114">
    <property type="entry name" value="Pilin"/>
    <property type="match status" value="1"/>
</dbReference>
<feature type="transmembrane region" description="Helical" evidence="2">
    <location>
        <begin position="40"/>
        <end position="56"/>
    </location>
</feature>
<evidence type="ECO:0000313" key="3">
    <source>
        <dbReference type="EMBL" id="MBW8288453.1"/>
    </source>
</evidence>
<dbReference type="RefSeq" id="WP_043577405.1">
    <property type="nucleotide sequence ID" value="NZ_CP142381.1"/>
</dbReference>
<dbReference type="Pfam" id="PF10947">
    <property type="entry name" value="DUF2628"/>
    <property type="match status" value="1"/>
</dbReference>
<evidence type="ECO:0000313" key="4">
    <source>
        <dbReference type="Proteomes" id="UP000711178"/>
    </source>
</evidence>
<dbReference type="Proteomes" id="UP000711178">
    <property type="component" value="Unassembled WGS sequence"/>
</dbReference>
<dbReference type="SUPFAM" id="SSF54523">
    <property type="entry name" value="Pili subunits"/>
    <property type="match status" value="1"/>
</dbReference>
<evidence type="ECO:0000256" key="1">
    <source>
        <dbReference type="ARBA" id="ARBA00005233"/>
    </source>
</evidence>
<protein>
    <submittedName>
        <fullName evidence="3">DUF2628 domain-containing protein</fullName>
    </submittedName>
</protein>
<comment type="similarity">
    <text evidence="1">Belongs to the N-Me-Phe pilin family.</text>
</comment>
<dbReference type="InterPro" id="IPR024399">
    <property type="entry name" value="DUF2628"/>
</dbReference>
<name>A0ABS7FEF7_9NEIS</name>
<dbReference type="GeneID" id="89686203"/>
<evidence type="ECO:0000256" key="2">
    <source>
        <dbReference type="SAM" id="Phobius"/>
    </source>
</evidence>
<comment type="caution">
    <text evidence="3">The sequence shown here is derived from an EMBL/GenBank/DDBJ whole genome shotgun (WGS) entry which is preliminary data.</text>
</comment>
<sequence>MQNFNEAEREQLYRAAIGPQRQEYYLARFLRFDSQGKPGAGWHWPNLFITFFWLLYRKQWLPALIYYLLPGLFLLAIGLLSALAGAKASGFLSLLYLAFMAGMLLLPPLCADAFYYRRCQAKIRLSAQKAGPNLDARLAWLAKSGGVSRIAPAIAIVMAGLFGVGLLAATSIPAYQNYAIRAQVADALSANQGYQEAIGRYYSQRRALPSTLADSGYTAGAQPESVRAAAYDKQSGALTLSMSLPRNKINTLVLAPVPDAQGRIRWVCSSTLPDAALPDACRRPDAAR</sequence>
<feature type="transmembrane region" description="Helical" evidence="2">
    <location>
        <begin position="63"/>
        <end position="85"/>
    </location>
</feature>
<reference evidence="3 4" key="1">
    <citation type="submission" date="2021-05" db="EMBL/GenBank/DDBJ databases">
        <title>Draft Whole Genome Sequencing Of Biosensor Chromobacterium violaceum Strain CV026 Reveals A Regulatory RNA In Chromobacterium violaceum Phenotype Regulatory Network.</title>
        <authorList>
            <person name="Hong K.W."/>
            <person name="Chan K.G."/>
            <person name="Chang C.-Y."/>
        </authorList>
    </citation>
    <scope>NUCLEOTIDE SEQUENCE [LARGE SCALE GENOMIC DNA]</scope>
    <source>
        <strain evidence="3 4">ATCC 31532</strain>
    </source>
</reference>
<organism evidence="3 4">
    <name type="scientific">Chromobacterium subtsugae</name>
    <dbReference type="NCBI Taxonomy" id="251747"/>
    <lineage>
        <taxon>Bacteria</taxon>
        <taxon>Pseudomonadati</taxon>
        <taxon>Pseudomonadota</taxon>
        <taxon>Betaproteobacteria</taxon>
        <taxon>Neisseriales</taxon>
        <taxon>Chromobacteriaceae</taxon>
        <taxon>Chromobacterium</taxon>
    </lineage>
</organism>
<keyword evidence="4" id="KW-1185">Reference proteome</keyword>
<proteinExistence type="inferred from homology"/>
<dbReference type="InterPro" id="IPR045584">
    <property type="entry name" value="Pilin-like"/>
</dbReference>
<keyword evidence="2" id="KW-0472">Membrane</keyword>
<keyword evidence="2" id="KW-0812">Transmembrane</keyword>
<dbReference type="Gene3D" id="3.30.700.10">
    <property type="entry name" value="Glycoprotein, Type 4 Pilin"/>
    <property type="match status" value="1"/>
</dbReference>
<feature type="transmembrane region" description="Helical" evidence="2">
    <location>
        <begin position="91"/>
        <end position="116"/>
    </location>
</feature>
<accession>A0ABS7FEF7</accession>
<dbReference type="EMBL" id="JAHDTB010000010">
    <property type="protein sequence ID" value="MBW8288453.1"/>
    <property type="molecule type" value="Genomic_DNA"/>
</dbReference>
<gene>
    <name evidence="3" type="ORF">KIF53_12525</name>
</gene>
<dbReference type="InterPro" id="IPR001082">
    <property type="entry name" value="Pilin"/>
</dbReference>
<feature type="transmembrane region" description="Helical" evidence="2">
    <location>
        <begin position="153"/>
        <end position="175"/>
    </location>
</feature>